<dbReference type="EMBL" id="MRWE01000013">
    <property type="protein sequence ID" value="ORJ25665.1"/>
    <property type="molecule type" value="Genomic_DNA"/>
</dbReference>
<evidence type="ECO:0000259" key="2">
    <source>
        <dbReference type="PROSITE" id="PS51733"/>
    </source>
</evidence>
<evidence type="ECO:0000313" key="4">
    <source>
        <dbReference type="Proteomes" id="UP000192536"/>
    </source>
</evidence>
<keyword evidence="1 3" id="KW-0436">Ligase</keyword>
<proteinExistence type="predicted"/>
<protein>
    <submittedName>
        <fullName evidence="3">Biotin--[acetyl-CoA-carboxylase] ligase</fullName>
    </submittedName>
</protein>
<dbReference type="GeneID" id="93565313"/>
<dbReference type="SUPFAM" id="SSF55681">
    <property type="entry name" value="Class II aaRS and biotin synthetases"/>
    <property type="match status" value="1"/>
</dbReference>
<dbReference type="Proteomes" id="UP000192536">
    <property type="component" value="Unassembled WGS sequence"/>
</dbReference>
<dbReference type="InterPro" id="IPR004143">
    <property type="entry name" value="BPL_LPL_catalytic"/>
</dbReference>
<dbReference type="InterPro" id="IPR004408">
    <property type="entry name" value="Biotin_CoA_COase_ligase"/>
</dbReference>
<comment type="caution">
    <text evidence="3">The sequence shown here is derived from an EMBL/GenBank/DDBJ whole genome shotgun (WGS) entry which is preliminary data.</text>
</comment>
<gene>
    <name evidence="3" type="ORF">BS640_09570</name>
</gene>
<dbReference type="PANTHER" id="PTHR12835">
    <property type="entry name" value="BIOTIN PROTEIN LIGASE"/>
    <property type="match status" value="1"/>
</dbReference>
<feature type="domain" description="BPL/LPL catalytic" evidence="2">
    <location>
        <begin position="1"/>
        <end position="169"/>
    </location>
</feature>
<dbReference type="PROSITE" id="PS51733">
    <property type="entry name" value="BPL_LPL_CATALYTIC"/>
    <property type="match status" value="1"/>
</dbReference>
<sequence>MEITFYQEVDSTNSEAKRLVDGGKAPGFAVVAKRQTAGRGRFDRVWQTPTGNLALTFAIPAPPSRPDLPTLALMTGLALHNVLQPLLGDRAQVKIKWPNDMLVNGHKVSGTLIERVGKVLYIGVGVNLVSRPENVPYETFSLAEVVNITVEELAEAVTAHWSATLAQWLETGFAPLCDDYNAHLYGRGESLRISLDRERAEWAEGTCTGVTPEGHICLADSEGHVTRYNAGDIDIIRTLQSV</sequence>
<dbReference type="AlphaFoldDB" id="A0A1X0WFX6"/>
<dbReference type="Pfam" id="PF03099">
    <property type="entry name" value="BPL_LplA_LipB"/>
    <property type="match status" value="1"/>
</dbReference>
<dbReference type="GO" id="GO:0004077">
    <property type="term" value="F:biotin--[biotin carboxyl-carrier protein] ligase activity"/>
    <property type="evidence" value="ECO:0007669"/>
    <property type="project" value="InterPro"/>
</dbReference>
<dbReference type="NCBIfam" id="TIGR00121">
    <property type="entry name" value="birA_ligase"/>
    <property type="match status" value="1"/>
</dbReference>
<dbReference type="GO" id="GO:0005737">
    <property type="term" value="C:cytoplasm"/>
    <property type="evidence" value="ECO:0007669"/>
    <property type="project" value="TreeGrafter"/>
</dbReference>
<name>A0A1X0WFX6_9GAMM</name>
<dbReference type="Gene3D" id="3.30.930.10">
    <property type="entry name" value="Bira Bifunctional Protein, Domain 2"/>
    <property type="match status" value="1"/>
</dbReference>
<dbReference type="RefSeq" id="WP_084912455.1">
    <property type="nucleotide sequence ID" value="NZ_CAUQAZ010000104.1"/>
</dbReference>
<evidence type="ECO:0000313" key="3">
    <source>
        <dbReference type="EMBL" id="ORJ25665.1"/>
    </source>
</evidence>
<accession>A0A1X0WFX6</accession>
<dbReference type="InterPro" id="IPR045864">
    <property type="entry name" value="aa-tRNA-synth_II/BPL/LPL"/>
</dbReference>
<dbReference type="STRING" id="1646377.BS640_09570"/>
<organism evidence="3 4">
    <name type="scientific">Rouxiella badensis</name>
    <dbReference type="NCBI Taxonomy" id="1646377"/>
    <lineage>
        <taxon>Bacteria</taxon>
        <taxon>Pseudomonadati</taxon>
        <taxon>Pseudomonadota</taxon>
        <taxon>Gammaproteobacteria</taxon>
        <taxon>Enterobacterales</taxon>
        <taxon>Yersiniaceae</taxon>
        <taxon>Rouxiella</taxon>
    </lineage>
</organism>
<evidence type="ECO:0000256" key="1">
    <source>
        <dbReference type="ARBA" id="ARBA00022598"/>
    </source>
</evidence>
<dbReference type="PANTHER" id="PTHR12835:SF5">
    <property type="entry name" value="BIOTIN--PROTEIN LIGASE"/>
    <property type="match status" value="1"/>
</dbReference>
<keyword evidence="4" id="KW-1185">Reference proteome</keyword>
<reference evidence="3 4" key="1">
    <citation type="journal article" date="2017" name="Int. J. Syst. Evol. Microbiol.">
        <title>Rouxiella badensis sp. nov. and Rouxiella silvae sp. nov. isolated from peat bog soil in Germany and emendation of the genus description.</title>
        <authorList>
            <person name="Le Fleche-Mateos A."/>
            <person name="Kugler J.H."/>
            <person name="Hansen S.H."/>
            <person name="Syldatk C."/>
            <person name="Hausmann R."/>
            <person name="Lomprez F."/>
            <person name="Vandenbogaert M."/>
            <person name="Manuguerra J.C."/>
            <person name="Grimont P.A."/>
        </authorList>
    </citation>
    <scope>NUCLEOTIDE SEQUENCE [LARGE SCALE GENOMIC DNA]</scope>
    <source>
        <strain evidence="3 4">DSM 100043</strain>
    </source>
</reference>
<dbReference type="CDD" id="cd16442">
    <property type="entry name" value="BPL"/>
    <property type="match status" value="1"/>
</dbReference>